<organism evidence="1">
    <name type="scientific">Tetraselmis sp. GSL018</name>
    <dbReference type="NCBI Taxonomy" id="582737"/>
    <lineage>
        <taxon>Eukaryota</taxon>
        <taxon>Viridiplantae</taxon>
        <taxon>Chlorophyta</taxon>
        <taxon>core chlorophytes</taxon>
        <taxon>Chlorodendrophyceae</taxon>
        <taxon>Chlorodendrales</taxon>
        <taxon>Chlorodendraceae</taxon>
        <taxon>Tetraselmis</taxon>
    </lineage>
</organism>
<feature type="non-terminal residue" evidence="1">
    <location>
        <position position="1"/>
    </location>
</feature>
<evidence type="ECO:0000313" key="1">
    <source>
        <dbReference type="EMBL" id="JAC68059.1"/>
    </source>
</evidence>
<feature type="non-terminal residue" evidence="1">
    <location>
        <position position="87"/>
    </location>
</feature>
<protein>
    <submittedName>
        <fullName evidence="1">Uncharacterized protein</fullName>
    </submittedName>
</protein>
<dbReference type="EMBL" id="GBEZ01018370">
    <property type="protein sequence ID" value="JAC68059.1"/>
    <property type="molecule type" value="Transcribed_RNA"/>
</dbReference>
<accession>A0A061RBB3</accession>
<name>A0A061RBB3_9CHLO</name>
<dbReference type="AlphaFoldDB" id="A0A061RBB3"/>
<gene>
    <name evidence="1" type="ORF">TSPGSL018_9619</name>
</gene>
<reference evidence="1" key="1">
    <citation type="submission" date="2014-05" db="EMBL/GenBank/DDBJ databases">
        <title>The transcriptome of the halophilic microalga Tetraselmis sp. GSL018 isolated from the Great Salt Lake, Utah.</title>
        <authorList>
            <person name="Jinkerson R.E."/>
            <person name="D'Adamo S."/>
            <person name="Posewitz M.C."/>
        </authorList>
    </citation>
    <scope>NUCLEOTIDE SEQUENCE</scope>
    <source>
        <strain evidence="1">GSL018</strain>
    </source>
</reference>
<sequence>TAHIATQKKSHRSKFNCLFGSEALCSSFTSRIYRFTVRGRPFLPRPPYRSSVPNDSLAILWFGFQSRANTFLRWQRPCRSTPSRSST</sequence>
<proteinExistence type="predicted"/>